<dbReference type="PANTHER" id="PTHR33395">
    <property type="entry name" value="TRANSCRIPTASE, PUTATIVE-RELATED-RELATED"/>
    <property type="match status" value="1"/>
</dbReference>
<evidence type="ECO:0000313" key="4">
    <source>
        <dbReference type="Proteomes" id="UP000494106"/>
    </source>
</evidence>
<proteinExistence type="predicted"/>
<keyword evidence="4" id="KW-1185">Reference proteome</keyword>
<name>A0A8S0YTS8_ARCPL</name>
<dbReference type="GO" id="GO:0003824">
    <property type="term" value="F:catalytic activity"/>
    <property type="evidence" value="ECO:0007669"/>
    <property type="project" value="InterPro"/>
</dbReference>
<evidence type="ECO:0000313" key="3">
    <source>
        <dbReference type="EMBL" id="CAB3223033.1"/>
    </source>
</evidence>
<feature type="region of interest" description="Disordered" evidence="1">
    <location>
        <begin position="48"/>
        <end position="83"/>
    </location>
</feature>
<protein>
    <recommendedName>
        <fullName evidence="2">Endonuclease/exonuclease/phosphatase domain-containing protein</fullName>
    </recommendedName>
</protein>
<dbReference type="InterPro" id="IPR036691">
    <property type="entry name" value="Endo/exonu/phosph_ase_sf"/>
</dbReference>
<feature type="compositionally biased region" description="Basic and acidic residues" evidence="1">
    <location>
        <begin position="64"/>
        <end position="83"/>
    </location>
</feature>
<dbReference type="GO" id="GO:0031012">
    <property type="term" value="C:extracellular matrix"/>
    <property type="evidence" value="ECO:0007669"/>
    <property type="project" value="TreeGrafter"/>
</dbReference>
<dbReference type="SUPFAM" id="SSF56219">
    <property type="entry name" value="DNase I-like"/>
    <property type="match status" value="1"/>
</dbReference>
<organism evidence="3 4">
    <name type="scientific">Arctia plantaginis</name>
    <name type="common">Wood tiger moth</name>
    <name type="synonym">Phalaena plantaginis</name>
    <dbReference type="NCBI Taxonomy" id="874455"/>
    <lineage>
        <taxon>Eukaryota</taxon>
        <taxon>Metazoa</taxon>
        <taxon>Ecdysozoa</taxon>
        <taxon>Arthropoda</taxon>
        <taxon>Hexapoda</taxon>
        <taxon>Insecta</taxon>
        <taxon>Pterygota</taxon>
        <taxon>Neoptera</taxon>
        <taxon>Endopterygota</taxon>
        <taxon>Lepidoptera</taxon>
        <taxon>Glossata</taxon>
        <taxon>Ditrysia</taxon>
        <taxon>Noctuoidea</taxon>
        <taxon>Erebidae</taxon>
        <taxon>Arctiinae</taxon>
        <taxon>Arctia</taxon>
    </lineage>
</organism>
<dbReference type="Proteomes" id="UP000494106">
    <property type="component" value="Unassembled WGS sequence"/>
</dbReference>
<dbReference type="EMBL" id="CADEBC010000123">
    <property type="protein sequence ID" value="CAB3223033.1"/>
    <property type="molecule type" value="Genomic_DNA"/>
</dbReference>
<dbReference type="GO" id="GO:0007508">
    <property type="term" value="P:larval heart development"/>
    <property type="evidence" value="ECO:0007669"/>
    <property type="project" value="TreeGrafter"/>
</dbReference>
<evidence type="ECO:0000256" key="1">
    <source>
        <dbReference type="SAM" id="MobiDB-lite"/>
    </source>
</evidence>
<dbReference type="InterPro" id="IPR005135">
    <property type="entry name" value="Endo/exonuclease/phosphatase"/>
</dbReference>
<accession>A0A8S0YTS8</accession>
<evidence type="ECO:0000259" key="2">
    <source>
        <dbReference type="Pfam" id="PF03372"/>
    </source>
</evidence>
<dbReference type="AlphaFoldDB" id="A0A8S0YTS8"/>
<dbReference type="Pfam" id="PF03372">
    <property type="entry name" value="Exo_endo_phos"/>
    <property type="match status" value="1"/>
</dbReference>
<dbReference type="GO" id="GO:0061343">
    <property type="term" value="P:cell adhesion involved in heart morphogenesis"/>
    <property type="evidence" value="ECO:0007669"/>
    <property type="project" value="TreeGrafter"/>
</dbReference>
<feature type="domain" description="Endonuclease/exonuclease/phosphatase" evidence="2">
    <location>
        <begin position="241"/>
        <end position="426"/>
    </location>
</feature>
<comment type="caution">
    <text evidence="3">The sequence shown here is derived from an EMBL/GenBank/DDBJ whole genome shotgun (WGS) entry which is preliminary data.</text>
</comment>
<dbReference type="OrthoDB" id="7480125at2759"/>
<gene>
    <name evidence="3" type="ORF">APLA_LOCUS1448</name>
</gene>
<sequence length="455" mass="51068">MTQKALENLIRELHKTISVLVIKVGELETKISEQNRLTRPARLKAVEAISGKATKKQKPSSAVEARKTRAHNEDEPKTPDGARELPVAMTTCGAMKSTYADVANVTSEYSSVVIHKSDEGIDNGIERGTAWTQPRRFRRSVIRATGEADTELLTIEPAKFVHVWNFHPDVTAEKISIYLKKKQPDSDFTIKKPDPTHENHNCFIIGGYGEYFKFLMCPVIPFEPKIKEKPKTLISKIYYQNVRGLKSRTDEIKAALSELPGHTLALTETNLDDSVYDSELFTPDYSVLRCDRQGDRGGGVLLAVRQPYQLRKVSLDCSPEDELVAGQISLGKYRCICCVVYLPPKIPNARYYSIFNCIETLISMQTTPVIVVGDFNLYSAPQSVREDYKLFLSICKLTQHNTINNGLNRVLDLVLSCADHVAPTVSVSKVMTSLGLKSWAFKFTSVWDIRFGDKT</sequence>
<dbReference type="Gene3D" id="3.60.10.10">
    <property type="entry name" value="Endonuclease/exonuclease/phosphatase"/>
    <property type="match status" value="1"/>
</dbReference>
<dbReference type="PANTHER" id="PTHR33395:SF22">
    <property type="entry name" value="REVERSE TRANSCRIPTASE DOMAIN-CONTAINING PROTEIN"/>
    <property type="match status" value="1"/>
</dbReference>
<reference evidence="3 4" key="1">
    <citation type="submission" date="2020-04" db="EMBL/GenBank/DDBJ databases">
        <authorList>
            <person name="Wallbank WR R."/>
            <person name="Pardo Diaz C."/>
            <person name="Kozak K."/>
            <person name="Martin S."/>
            <person name="Jiggins C."/>
            <person name="Moest M."/>
            <person name="Warren A I."/>
            <person name="Byers J.R.P. K."/>
            <person name="Montejo-Kovacevich G."/>
            <person name="Yen C E."/>
        </authorList>
    </citation>
    <scope>NUCLEOTIDE SEQUENCE [LARGE SCALE GENOMIC DNA]</scope>
</reference>